<sequence>MHCLTKIPRTNFEKKPYNNPAEQLFRGKVPIEKAVSFFYFTNESPYRDLIHLTKYAGEKECGFYLGALYARELMSENFFCDIDLIVPVPLHPKRLRKRGYNQSMWIAKGISEITRLPIEDKLLFRTGLNESQTHKSRYQRWENTRDIFTKGNYSQAEGKHLLLIDDVITTGATLLACTETLSTIKNIKISVLTLAIAE</sequence>
<gene>
    <name evidence="2" type="ORF">NMU02_13345</name>
</gene>
<name>A0ABT1MKB5_9BACT</name>
<evidence type="ECO:0000313" key="3">
    <source>
        <dbReference type="Proteomes" id="UP001205603"/>
    </source>
</evidence>
<protein>
    <submittedName>
        <fullName evidence="2">ComF family protein</fullName>
    </submittedName>
</protein>
<dbReference type="CDD" id="cd06223">
    <property type="entry name" value="PRTases_typeI"/>
    <property type="match status" value="1"/>
</dbReference>
<keyword evidence="3" id="KW-1185">Reference proteome</keyword>
<proteinExistence type="inferred from homology"/>
<dbReference type="InterPro" id="IPR051910">
    <property type="entry name" value="ComF/GntX_DNA_util-trans"/>
</dbReference>
<dbReference type="SUPFAM" id="SSF53271">
    <property type="entry name" value="PRTase-like"/>
    <property type="match status" value="1"/>
</dbReference>
<dbReference type="Gene3D" id="3.40.50.2020">
    <property type="match status" value="1"/>
</dbReference>
<accession>A0ABT1MKB5</accession>
<organism evidence="2 3">
    <name type="scientific">Coprobacter tertius</name>
    <dbReference type="NCBI Taxonomy" id="2944915"/>
    <lineage>
        <taxon>Bacteria</taxon>
        <taxon>Pseudomonadati</taxon>
        <taxon>Bacteroidota</taxon>
        <taxon>Bacteroidia</taxon>
        <taxon>Bacteroidales</taxon>
        <taxon>Barnesiellaceae</taxon>
        <taxon>Coprobacter</taxon>
    </lineage>
</organism>
<dbReference type="RefSeq" id="WP_255028469.1">
    <property type="nucleotide sequence ID" value="NZ_JANDHW010000021.1"/>
</dbReference>
<reference evidence="2 3" key="1">
    <citation type="submission" date="2022-07" db="EMBL/GenBank/DDBJ databases">
        <title>Fecal culturing of patients with breast cancer.</title>
        <authorList>
            <person name="Teng N.M.Y."/>
            <person name="Kiu R."/>
            <person name="Evans R."/>
            <person name="Baker D.J."/>
            <person name="Zenner C."/>
            <person name="Robinson S.D."/>
            <person name="Hall L.J."/>
        </authorList>
    </citation>
    <scope>NUCLEOTIDE SEQUENCE [LARGE SCALE GENOMIC DNA]</scope>
    <source>
        <strain evidence="2 3">LH1063</strain>
    </source>
</reference>
<dbReference type="Proteomes" id="UP001205603">
    <property type="component" value="Unassembled WGS sequence"/>
</dbReference>
<dbReference type="InterPro" id="IPR000836">
    <property type="entry name" value="PRTase_dom"/>
</dbReference>
<dbReference type="PANTHER" id="PTHR47505">
    <property type="entry name" value="DNA UTILIZATION PROTEIN YHGH"/>
    <property type="match status" value="1"/>
</dbReference>
<comment type="similarity">
    <text evidence="1">Belongs to the ComF/GntX family.</text>
</comment>
<dbReference type="PANTHER" id="PTHR47505:SF1">
    <property type="entry name" value="DNA UTILIZATION PROTEIN YHGH"/>
    <property type="match status" value="1"/>
</dbReference>
<dbReference type="InterPro" id="IPR029057">
    <property type="entry name" value="PRTase-like"/>
</dbReference>
<evidence type="ECO:0000256" key="1">
    <source>
        <dbReference type="ARBA" id="ARBA00008007"/>
    </source>
</evidence>
<dbReference type="EMBL" id="JANDHW010000021">
    <property type="protein sequence ID" value="MCP9613078.1"/>
    <property type="molecule type" value="Genomic_DNA"/>
</dbReference>
<evidence type="ECO:0000313" key="2">
    <source>
        <dbReference type="EMBL" id="MCP9613078.1"/>
    </source>
</evidence>
<comment type="caution">
    <text evidence="2">The sequence shown here is derived from an EMBL/GenBank/DDBJ whole genome shotgun (WGS) entry which is preliminary data.</text>
</comment>